<keyword evidence="4 5" id="KW-0472">Membrane</keyword>
<feature type="transmembrane region" description="Helical" evidence="5">
    <location>
        <begin position="266"/>
        <end position="282"/>
    </location>
</feature>
<dbReference type="AlphaFoldDB" id="A0A1H7SB91"/>
<sequence length="284" mass="28837">MGDRLGTGLVLVSAVGFGTLGIFGKLAAAAGLSIPTILSFRFLLATVLVWGWLGARGELSPLSGRSLVVGLGLGSLGYATVSALYFVGLEFMTAGLTGIVLFTYPVIVVVLAAAFLDEPITRRTVFALVLAVAGVVLITGGDPAGVDVRGVLVVLLGAFIYATYIVVSRRQLVTVDSRTLTAHVLPAAAFSFVVVGSATGQLSVPTTPWSWGVVLAIAVLGTAVPIFTFFAGLSRIGASRASIVSTVEPAATLVLGALVLDEPVTVVTVLGGALVLSGVVLVEG</sequence>
<dbReference type="InterPro" id="IPR037185">
    <property type="entry name" value="EmrE-like"/>
</dbReference>
<dbReference type="Proteomes" id="UP000183894">
    <property type="component" value="Unassembled WGS sequence"/>
</dbReference>
<dbReference type="EMBL" id="FOAD01000007">
    <property type="protein sequence ID" value="SEL69902.1"/>
    <property type="molecule type" value="Genomic_DNA"/>
</dbReference>
<feature type="transmembrane region" description="Helical" evidence="5">
    <location>
        <begin position="67"/>
        <end position="88"/>
    </location>
</feature>
<gene>
    <name evidence="7" type="ORF">SAMN04488691_10713</name>
</gene>
<organism evidence="7 8">
    <name type="scientific">Haloferax larsenii</name>
    <dbReference type="NCBI Taxonomy" id="302484"/>
    <lineage>
        <taxon>Archaea</taxon>
        <taxon>Methanobacteriati</taxon>
        <taxon>Methanobacteriota</taxon>
        <taxon>Stenosarchaea group</taxon>
        <taxon>Halobacteria</taxon>
        <taxon>Halobacteriales</taxon>
        <taxon>Haloferacaceae</taxon>
        <taxon>Haloferax</taxon>
    </lineage>
</organism>
<dbReference type="InterPro" id="IPR050638">
    <property type="entry name" value="AA-Vitamin_Transporters"/>
</dbReference>
<keyword evidence="3 5" id="KW-1133">Transmembrane helix</keyword>
<dbReference type="PANTHER" id="PTHR32322:SF2">
    <property type="entry name" value="EAMA DOMAIN-CONTAINING PROTEIN"/>
    <property type="match status" value="1"/>
</dbReference>
<feature type="transmembrane region" description="Helical" evidence="5">
    <location>
        <begin position="125"/>
        <end position="144"/>
    </location>
</feature>
<evidence type="ECO:0000313" key="8">
    <source>
        <dbReference type="Proteomes" id="UP000183894"/>
    </source>
</evidence>
<reference evidence="7 8" key="1">
    <citation type="submission" date="2016-10" db="EMBL/GenBank/DDBJ databases">
        <authorList>
            <person name="de Groot N.N."/>
        </authorList>
    </citation>
    <scope>NUCLEOTIDE SEQUENCE [LARGE SCALE GENOMIC DNA]</scope>
    <source>
        <strain evidence="7 8">CDM_5</strain>
    </source>
</reference>
<accession>A0A1H7SB91</accession>
<evidence type="ECO:0000256" key="4">
    <source>
        <dbReference type="ARBA" id="ARBA00023136"/>
    </source>
</evidence>
<evidence type="ECO:0000256" key="2">
    <source>
        <dbReference type="ARBA" id="ARBA00022692"/>
    </source>
</evidence>
<protein>
    <submittedName>
        <fullName evidence="7">EamA-like transporter family protein</fullName>
    </submittedName>
</protein>
<keyword evidence="2 5" id="KW-0812">Transmembrane</keyword>
<feature type="transmembrane region" description="Helical" evidence="5">
    <location>
        <begin position="94"/>
        <end position="116"/>
    </location>
</feature>
<dbReference type="Pfam" id="PF00892">
    <property type="entry name" value="EamA"/>
    <property type="match status" value="2"/>
</dbReference>
<evidence type="ECO:0000256" key="5">
    <source>
        <dbReference type="SAM" id="Phobius"/>
    </source>
</evidence>
<feature type="transmembrane region" description="Helical" evidence="5">
    <location>
        <begin position="179"/>
        <end position="197"/>
    </location>
</feature>
<comment type="subcellular location">
    <subcellularLocation>
        <location evidence="1">Membrane</location>
        <topology evidence="1">Multi-pass membrane protein</topology>
    </subcellularLocation>
</comment>
<feature type="transmembrane region" description="Helical" evidence="5">
    <location>
        <begin position="34"/>
        <end position="55"/>
    </location>
</feature>
<feature type="transmembrane region" description="Helical" evidence="5">
    <location>
        <begin position="209"/>
        <end position="231"/>
    </location>
</feature>
<evidence type="ECO:0000256" key="1">
    <source>
        <dbReference type="ARBA" id="ARBA00004141"/>
    </source>
</evidence>
<feature type="transmembrane region" description="Helical" evidence="5">
    <location>
        <begin position="7"/>
        <end position="28"/>
    </location>
</feature>
<dbReference type="Gene3D" id="1.10.3730.20">
    <property type="match status" value="1"/>
</dbReference>
<feature type="transmembrane region" description="Helical" evidence="5">
    <location>
        <begin position="150"/>
        <end position="167"/>
    </location>
</feature>
<dbReference type="InterPro" id="IPR000620">
    <property type="entry name" value="EamA_dom"/>
</dbReference>
<feature type="transmembrane region" description="Helical" evidence="5">
    <location>
        <begin position="243"/>
        <end position="260"/>
    </location>
</feature>
<dbReference type="PANTHER" id="PTHR32322">
    <property type="entry name" value="INNER MEMBRANE TRANSPORTER"/>
    <property type="match status" value="1"/>
</dbReference>
<dbReference type="SUPFAM" id="SSF103481">
    <property type="entry name" value="Multidrug resistance efflux transporter EmrE"/>
    <property type="match status" value="2"/>
</dbReference>
<dbReference type="RefSeq" id="WP_074795244.1">
    <property type="nucleotide sequence ID" value="NZ_FOAD01000007.1"/>
</dbReference>
<name>A0A1H7SB91_HALLR</name>
<evidence type="ECO:0000259" key="6">
    <source>
        <dbReference type="Pfam" id="PF00892"/>
    </source>
</evidence>
<evidence type="ECO:0000313" key="7">
    <source>
        <dbReference type="EMBL" id="SEL69902.1"/>
    </source>
</evidence>
<feature type="domain" description="EamA" evidence="6">
    <location>
        <begin position="149"/>
        <end position="282"/>
    </location>
</feature>
<evidence type="ECO:0000256" key="3">
    <source>
        <dbReference type="ARBA" id="ARBA00022989"/>
    </source>
</evidence>
<proteinExistence type="predicted"/>
<dbReference type="OrthoDB" id="267946at2157"/>
<dbReference type="GO" id="GO:0016020">
    <property type="term" value="C:membrane"/>
    <property type="evidence" value="ECO:0007669"/>
    <property type="project" value="UniProtKB-SubCell"/>
</dbReference>
<feature type="domain" description="EamA" evidence="6">
    <location>
        <begin position="6"/>
        <end position="139"/>
    </location>
</feature>